<name>A0A6P6XZB8_DERPT</name>
<keyword evidence="1" id="KW-1185">Reference proteome</keyword>
<accession>A0A6P6XZB8</accession>
<evidence type="ECO:0000313" key="2">
    <source>
        <dbReference type="RefSeq" id="XP_027198637.1"/>
    </source>
</evidence>
<dbReference type="Proteomes" id="UP000515146">
    <property type="component" value="Unplaced"/>
</dbReference>
<dbReference type="KEGG" id="dpte:113792879"/>
<proteinExistence type="predicted"/>
<evidence type="ECO:0000313" key="1">
    <source>
        <dbReference type="Proteomes" id="UP000515146"/>
    </source>
</evidence>
<sequence length="196" mass="22383">MINLTNESIIKKFIQPKQCAGNTYFDTLTLSCESCTNFFSSKLISNNSREFLQSQLDKRTDCVCRDGYRTIIQNGQLECLRISECRNGQTLINGYCGYCPANGCDCTDGKILRINHETNQFYCSDCHPFDDLCCQSCHLSFYLFNDGHSCHCPETSHLIEDGNFISKFLYDSLRPASKRSQFTIVDIIEIKQLVNI</sequence>
<gene>
    <name evidence="2" type="primary">LOC113792879</name>
</gene>
<dbReference type="AlphaFoldDB" id="A0A6P6XZB8"/>
<reference evidence="2" key="1">
    <citation type="submission" date="2025-08" db="UniProtKB">
        <authorList>
            <consortium name="RefSeq"/>
        </authorList>
    </citation>
    <scope>IDENTIFICATION</scope>
    <source>
        <strain evidence="2">Airmid</strain>
    </source>
</reference>
<dbReference type="RefSeq" id="XP_027198637.1">
    <property type="nucleotide sequence ID" value="XM_027342836.1"/>
</dbReference>
<protein>
    <submittedName>
        <fullName evidence="2">Meckelin-like</fullName>
    </submittedName>
</protein>
<organism evidence="1 2">
    <name type="scientific">Dermatophagoides pteronyssinus</name>
    <name type="common">European house dust mite</name>
    <dbReference type="NCBI Taxonomy" id="6956"/>
    <lineage>
        <taxon>Eukaryota</taxon>
        <taxon>Metazoa</taxon>
        <taxon>Ecdysozoa</taxon>
        <taxon>Arthropoda</taxon>
        <taxon>Chelicerata</taxon>
        <taxon>Arachnida</taxon>
        <taxon>Acari</taxon>
        <taxon>Acariformes</taxon>
        <taxon>Sarcoptiformes</taxon>
        <taxon>Astigmata</taxon>
        <taxon>Psoroptidia</taxon>
        <taxon>Analgoidea</taxon>
        <taxon>Pyroglyphidae</taxon>
        <taxon>Dermatophagoidinae</taxon>
        <taxon>Dermatophagoides</taxon>
    </lineage>
</organism>
<dbReference type="InParanoid" id="A0A6P6XZB8"/>